<keyword evidence="3" id="KW-1185">Reference proteome</keyword>
<proteinExistence type="predicted"/>
<reference evidence="1" key="2">
    <citation type="submission" date="2019-06" db="EMBL/GenBank/DDBJ databases">
        <title>Genomics analysis of Aphanomyces spp. identifies a new class of oomycete effector associated with host adaptation.</title>
        <authorList>
            <person name="Gaulin E."/>
        </authorList>
    </citation>
    <scope>NUCLEOTIDE SEQUENCE</scope>
    <source>
        <strain evidence="1">CBS 578.67</strain>
    </source>
</reference>
<dbReference type="EMBL" id="VJMH01000727">
    <property type="protein sequence ID" value="KAF0714700.1"/>
    <property type="molecule type" value="Genomic_DNA"/>
</dbReference>
<name>A0A485KFQ6_9STRA</name>
<dbReference type="Proteomes" id="UP000332933">
    <property type="component" value="Unassembled WGS sequence"/>
</dbReference>
<accession>A0A485KFQ6</accession>
<reference evidence="2 3" key="1">
    <citation type="submission" date="2019-03" db="EMBL/GenBank/DDBJ databases">
        <authorList>
            <person name="Gaulin E."/>
            <person name="Dumas B."/>
        </authorList>
    </citation>
    <scope>NUCLEOTIDE SEQUENCE [LARGE SCALE GENOMIC DNA]</scope>
    <source>
        <strain evidence="2">CBS 568.67</strain>
    </source>
</reference>
<gene>
    <name evidence="2" type="primary">Aste57867_3740</name>
    <name evidence="1" type="ORF">As57867_003729</name>
    <name evidence="2" type="ORF">ASTE57867_3740</name>
</gene>
<protein>
    <submittedName>
        <fullName evidence="2">Aste57867_3740 protein</fullName>
    </submittedName>
</protein>
<organism evidence="2 3">
    <name type="scientific">Aphanomyces stellatus</name>
    <dbReference type="NCBI Taxonomy" id="120398"/>
    <lineage>
        <taxon>Eukaryota</taxon>
        <taxon>Sar</taxon>
        <taxon>Stramenopiles</taxon>
        <taxon>Oomycota</taxon>
        <taxon>Saprolegniomycetes</taxon>
        <taxon>Saprolegniales</taxon>
        <taxon>Verrucalvaceae</taxon>
        <taxon>Aphanomyces</taxon>
    </lineage>
</organism>
<sequence>MGVYKLSEQDVSNGQHSLDYFDQEQAIADWYANYEVTQKVMNFDRFNILANVTTDTFETLCYQPLMRRMSQIVWLTTVRLHSVLQYLIYSSAQNDMSDHALFRQQILIDELVGEWPYGKRAHIPYFALFPLLPLLTALSQVHLASFLQTQIMTEMNSSFTSLVSLEFGWVNFRGQPHCLIGVDTFGVTSTDSLATMYIKIFPAIKGRVQDVIANSAPAHAHMEASLAMSIRVSPAYLGPPIQFTHSPLGLGLLRLCTSHASSFPQTMSTLRASMVCYNTLETRRSMRLCDRCGHECDWCVALDALRCSHMWHLWRLTKFDLTDWECGLLLSTHLQSLGGAVTLFESAMLTGSSLPLLFGYHLPQDHGFVVSTTSLRLRGFDELLVTLGLTWIIHFGMEIGSTWDFTAPQEKMVSRSKRRRKARAYNHHLRLAHFDTRRH</sequence>
<dbReference type="AlphaFoldDB" id="A0A485KFQ6"/>
<dbReference type="EMBL" id="CAADRA010000727">
    <property type="protein sequence ID" value="VFT80893.1"/>
    <property type="molecule type" value="Genomic_DNA"/>
</dbReference>
<evidence type="ECO:0000313" key="1">
    <source>
        <dbReference type="EMBL" id="KAF0714700.1"/>
    </source>
</evidence>
<evidence type="ECO:0000313" key="2">
    <source>
        <dbReference type="EMBL" id="VFT80893.1"/>
    </source>
</evidence>
<evidence type="ECO:0000313" key="3">
    <source>
        <dbReference type="Proteomes" id="UP000332933"/>
    </source>
</evidence>